<dbReference type="PANTHER" id="PTHR47795">
    <property type="entry name" value="UBIQUITIN AND WLM DOMAIN-CONTAINING METALLOPROTEASE SPCC1442.07C"/>
    <property type="match status" value="1"/>
</dbReference>
<proteinExistence type="predicted"/>
<feature type="compositionally biased region" description="Polar residues" evidence="1">
    <location>
        <begin position="372"/>
        <end position="382"/>
    </location>
</feature>
<dbReference type="SUPFAM" id="SSF54236">
    <property type="entry name" value="Ubiquitin-like"/>
    <property type="match status" value="1"/>
</dbReference>
<dbReference type="Gene3D" id="3.10.20.90">
    <property type="entry name" value="Phosphatidylinositol 3-kinase Catalytic Subunit, Chain A, domain 1"/>
    <property type="match status" value="1"/>
</dbReference>
<evidence type="ECO:0000256" key="1">
    <source>
        <dbReference type="SAM" id="MobiDB-lite"/>
    </source>
</evidence>
<name>A0ABR1F1E7_9ASCO</name>
<comment type="caution">
    <text evidence="3">The sequence shown here is derived from an EMBL/GenBank/DDBJ whole genome shotgun (WGS) entry which is preliminary data.</text>
</comment>
<dbReference type="EMBL" id="JBBJBU010000011">
    <property type="protein sequence ID" value="KAK7203637.1"/>
    <property type="molecule type" value="Genomic_DNA"/>
</dbReference>
<dbReference type="PROSITE" id="PS51397">
    <property type="entry name" value="WLM"/>
    <property type="match status" value="1"/>
</dbReference>
<dbReference type="InterPro" id="IPR029071">
    <property type="entry name" value="Ubiquitin-like_domsf"/>
</dbReference>
<dbReference type="GeneID" id="90038880"/>
<protein>
    <submittedName>
        <fullName evidence="3">WLM domain-containing protein</fullName>
    </submittedName>
</protein>
<accession>A0ABR1F1E7</accession>
<evidence type="ECO:0000259" key="2">
    <source>
        <dbReference type="PROSITE" id="PS51397"/>
    </source>
</evidence>
<evidence type="ECO:0000313" key="4">
    <source>
        <dbReference type="Proteomes" id="UP001498771"/>
    </source>
</evidence>
<gene>
    <name evidence="3" type="ORF">BZA70DRAFT_282968</name>
</gene>
<keyword evidence="4" id="KW-1185">Reference proteome</keyword>
<feature type="region of interest" description="Disordered" evidence="1">
    <location>
        <begin position="329"/>
        <end position="383"/>
    </location>
</feature>
<organism evidence="3 4">
    <name type="scientific">Myxozyma melibiosi</name>
    <dbReference type="NCBI Taxonomy" id="54550"/>
    <lineage>
        <taxon>Eukaryota</taxon>
        <taxon>Fungi</taxon>
        <taxon>Dikarya</taxon>
        <taxon>Ascomycota</taxon>
        <taxon>Saccharomycotina</taxon>
        <taxon>Lipomycetes</taxon>
        <taxon>Lipomycetales</taxon>
        <taxon>Lipomycetaceae</taxon>
        <taxon>Myxozyma</taxon>
    </lineage>
</organism>
<feature type="domain" description="WLM" evidence="2">
    <location>
        <begin position="198"/>
        <end position="411"/>
    </location>
</feature>
<dbReference type="Pfam" id="PF08325">
    <property type="entry name" value="WLM"/>
    <property type="match status" value="1"/>
</dbReference>
<dbReference type="PANTHER" id="PTHR47795:SF1">
    <property type="entry name" value="DNA-DEPENDENT METALLOPROTEASE WSS1 HOMOLOG 2"/>
    <property type="match status" value="1"/>
</dbReference>
<evidence type="ECO:0000313" key="3">
    <source>
        <dbReference type="EMBL" id="KAK7203637.1"/>
    </source>
</evidence>
<dbReference type="RefSeq" id="XP_064766670.1">
    <property type="nucleotide sequence ID" value="XM_064913368.1"/>
</dbReference>
<sequence>MANIKKVVASALFCCSCIAEIIQKRTNDRRKMAFESIVDDRKMEDNSATRAVSASASTIDVSDDEEDSNSNSLMRIELTISYGGKLLDLDLQPDTTLSGLQSEIEILTGVPVANQKLMLPKRGLAKAEQADVFVAELVPGVYESLKRTKLMLIGTKPDVAEAMKSIKTADRLPQRPQSRYIFRDPSEQRRRKKGPAAAAEADSQYTFQKLVPLPFLPNPHLALNVLQRLKNDRGIRAIMKKYKWTVPVLTELDPASNTTRESKLLGLNRNGGQVIELRLRTDLYDGFRDYKRIRATLCHELTHNVHTDHDAEFWALCKKLEREAVELDPYGHSGNKLSNEERYEPEEEEDGHHDDGAWNGGAFVLGGGESAMPNQRLTTTDEVLQLSDRELMVRTSGLRSAAYEAAMRRKKAKKDESRSQS</sequence>
<dbReference type="InterPro" id="IPR013536">
    <property type="entry name" value="WLM_dom"/>
</dbReference>
<feature type="region of interest" description="Disordered" evidence="1">
    <location>
        <begin position="176"/>
        <end position="201"/>
    </location>
</feature>
<reference evidence="3 4" key="1">
    <citation type="submission" date="2024-03" db="EMBL/GenBank/DDBJ databases">
        <title>Genome-scale model development and genomic sequencing of the oleaginous clade Lipomyces.</title>
        <authorList>
            <consortium name="Lawrence Berkeley National Laboratory"/>
            <person name="Czajka J.J."/>
            <person name="Han Y."/>
            <person name="Kim J."/>
            <person name="Mondo S.J."/>
            <person name="Hofstad B.A."/>
            <person name="Robles A."/>
            <person name="Haridas S."/>
            <person name="Riley R."/>
            <person name="LaButti K."/>
            <person name="Pangilinan J."/>
            <person name="Andreopoulos W."/>
            <person name="Lipzen A."/>
            <person name="Yan J."/>
            <person name="Wang M."/>
            <person name="Ng V."/>
            <person name="Grigoriev I.V."/>
            <person name="Spatafora J.W."/>
            <person name="Magnuson J.K."/>
            <person name="Baker S.E."/>
            <person name="Pomraning K.R."/>
        </authorList>
    </citation>
    <scope>NUCLEOTIDE SEQUENCE [LARGE SCALE GENOMIC DNA]</scope>
    <source>
        <strain evidence="3 4">Phaff 52-87</strain>
    </source>
</reference>
<dbReference type="Proteomes" id="UP001498771">
    <property type="component" value="Unassembled WGS sequence"/>
</dbReference>